<dbReference type="OrthoDB" id="3068743at2759"/>
<feature type="compositionally biased region" description="Polar residues" evidence="1">
    <location>
        <begin position="1"/>
        <end position="33"/>
    </location>
</feature>
<feature type="region of interest" description="Disordered" evidence="1">
    <location>
        <begin position="375"/>
        <end position="411"/>
    </location>
</feature>
<feature type="compositionally biased region" description="Polar residues" evidence="1">
    <location>
        <begin position="292"/>
        <end position="304"/>
    </location>
</feature>
<feature type="compositionally biased region" description="Basic and acidic residues" evidence="1">
    <location>
        <begin position="269"/>
        <end position="290"/>
    </location>
</feature>
<sequence length="1044" mass="115960">MNPNSARPQRSLSVSRNTSPISLMSQRTVQPSMDQGGLYSKALSTVNETSARLSKTVCSPEPQKDEPTLATLRSLQIKLSKTLATLAPVNLSNALGIAQSAKEQCTAALSTAKRAHTLAQQAVTSAQESMNVAQECLIAVQSIQNRVDEAVDTVQSTTEQGHANSQAAGSRVASNPKSVTDQPLPPSSAVSDPSAMTLEQASDVKSEIEKIRKQNAERKRRAEEEIRNRREVEERLELENKRIRAQAESQEAELARVRKERIEAEEEELVRQQKETQELERQQELERIRQEPSQFRLLQQSQQEETARKEAEEKDKTRQAGMKLEARLLTEQDQKRREIQERDELAKRLQVERRRAEEQRQQQLREEQEARRREIQVRKQRANEEAAARIQTERANKQTRAYDPKNSASPSNQMQLLPAMPSQNNIPPPLSTEIGNVVSKKTVTNANKTPFNRLVLSLCPLPRNLKFPNDSVCPPIDSFKDTNVQFSTPPPPSAGLSDIAVDSVGSDIGNVLVIPRSQLPLLSPETRKANLRPFMHAHAIVTVQSIKPDPDEVKPTVKLERSSPPPLSQTNVNPQTKVPPRPEIKIGRSKVQARQPSNDIPRLSLPSPPASVKSHAAPAPTQLKSNAPRAPNDVKVAPLNFKPVELNGSEKVVKLHTSVNASSWALQKAPIRAKAGHEGVNIGNAPAQTLRMQIPPSLPKRPTPLSIPIGSPSVPPCTKTSPASLTPTGINPDEASLMGPAAAISGGWSQQNATQDEPFEARQRSRSRRTSIDHYSPSPSPVNIRNGGDLRPRVPSRGDHYSPPRRGPEPLPPSRDDYRRRSPPMRRGQGSASNSQEISPNLARSPTPRDDRRSLSQDVGPRPSTVAGRKRFRDEEYNNAPPPRRSRYGECTSYNDSNTFGGPSNSDLNWSRSAVYGRSPSPETRATPLALRMGPEPVNTGKERHNLYRPSHGNDYWPHARNQCYSPPAHFEGDSYRFDNYRPNYRTPPELLTRFTDSDKGSQNNRPRPRVPRPTGRGGSNYSPSNRISNRGQALIDRMKVDDI</sequence>
<reference evidence="2" key="1">
    <citation type="submission" date="2022-07" db="EMBL/GenBank/DDBJ databases">
        <title>Genome Sequence of Agrocybe chaxingu.</title>
        <authorList>
            <person name="Buettner E."/>
        </authorList>
    </citation>
    <scope>NUCLEOTIDE SEQUENCE</scope>
    <source>
        <strain evidence="2">MP-N11</strain>
    </source>
</reference>
<feature type="region of interest" description="Disordered" evidence="1">
    <location>
        <begin position="1"/>
        <end position="36"/>
    </location>
</feature>
<feature type="region of interest" description="Disordered" evidence="1">
    <location>
        <begin position="546"/>
        <end position="632"/>
    </location>
</feature>
<proteinExistence type="predicted"/>
<protein>
    <submittedName>
        <fullName evidence="2">Uncharacterized protein</fullName>
    </submittedName>
</protein>
<evidence type="ECO:0000256" key="1">
    <source>
        <dbReference type="SAM" id="MobiDB-lite"/>
    </source>
</evidence>
<dbReference type="EMBL" id="JANKHO010000841">
    <property type="protein sequence ID" value="KAJ3505796.1"/>
    <property type="molecule type" value="Genomic_DNA"/>
</dbReference>
<feature type="region of interest" description="Disordered" evidence="1">
    <location>
        <begin position="269"/>
        <end position="329"/>
    </location>
</feature>
<evidence type="ECO:0000313" key="3">
    <source>
        <dbReference type="Proteomes" id="UP001148786"/>
    </source>
</evidence>
<feature type="region of interest" description="Disordered" evidence="1">
    <location>
        <begin position="697"/>
        <end position="947"/>
    </location>
</feature>
<feature type="compositionally biased region" description="Polar residues" evidence="1">
    <location>
        <begin position="153"/>
        <end position="181"/>
    </location>
</feature>
<keyword evidence="3" id="KW-1185">Reference proteome</keyword>
<accession>A0A9W8JZH4</accession>
<dbReference type="AlphaFoldDB" id="A0A9W8JZH4"/>
<evidence type="ECO:0000313" key="2">
    <source>
        <dbReference type="EMBL" id="KAJ3505796.1"/>
    </source>
</evidence>
<organism evidence="2 3">
    <name type="scientific">Agrocybe chaxingu</name>
    <dbReference type="NCBI Taxonomy" id="84603"/>
    <lineage>
        <taxon>Eukaryota</taxon>
        <taxon>Fungi</taxon>
        <taxon>Dikarya</taxon>
        <taxon>Basidiomycota</taxon>
        <taxon>Agaricomycotina</taxon>
        <taxon>Agaricomycetes</taxon>
        <taxon>Agaricomycetidae</taxon>
        <taxon>Agaricales</taxon>
        <taxon>Agaricineae</taxon>
        <taxon>Strophariaceae</taxon>
        <taxon>Agrocybe</taxon>
    </lineage>
</organism>
<feature type="compositionally biased region" description="Polar residues" evidence="1">
    <location>
        <begin position="830"/>
        <end position="844"/>
    </location>
</feature>
<feature type="compositionally biased region" description="Polar residues" evidence="1">
    <location>
        <begin position="718"/>
        <end position="729"/>
    </location>
</feature>
<feature type="compositionally biased region" description="Basic and acidic residues" evidence="1">
    <location>
        <begin position="548"/>
        <end position="561"/>
    </location>
</feature>
<comment type="caution">
    <text evidence="2">The sequence shown here is derived from an EMBL/GenBank/DDBJ whole genome shotgun (WGS) entry which is preliminary data.</text>
</comment>
<dbReference type="Proteomes" id="UP001148786">
    <property type="component" value="Unassembled WGS sequence"/>
</dbReference>
<gene>
    <name evidence="2" type="ORF">NLJ89_g7229</name>
</gene>
<feature type="region of interest" description="Disordered" evidence="1">
    <location>
        <begin position="982"/>
        <end position="1044"/>
    </location>
</feature>
<feature type="compositionally biased region" description="Polar residues" evidence="1">
    <location>
        <begin position="1020"/>
        <end position="1032"/>
    </location>
</feature>
<feature type="compositionally biased region" description="Basic and acidic residues" evidence="1">
    <location>
        <begin position="305"/>
        <end position="329"/>
    </location>
</feature>
<name>A0A9W8JZH4_9AGAR</name>
<feature type="compositionally biased region" description="Basic and acidic residues" evidence="1">
    <location>
        <begin position="788"/>
        <end position="820"/>
    </location>
</feature>
<feature type="compositionally biased region" description="Basic and acidic residues" evidence="1">
    <location>
        <begin position="375"/>
        <end position="403"/>
    </location>
</feature>
<feature type="region of interest" description="Disordered" evidence="1">
    <location>
        <begin position="151"/>
        <end position="205"/>
    </location>
</feature>
<feature type="compositionally biased region" description="Polar residues" evidence="1">
    <location>
        <begin position="892"/>
        <end position="912"/>
    </location>
</feature>